<dbReference type="PANTHER" id="PTHR47926:SF485">
    <property type="entry name" value="REPEAT-LIKE SUPERFAMILY PROTEIN, PUTATIVE-RELATED"/>
    <property type="match status" value="1"/>
</dbReference>
<dbReference type="AlphaFoldDB" id="A0ABD1AQ15"/>
<dbReference type="EMBL" id="JBANAX010000436">
    <property type="protein sequence ID" value="KAL1208832.1"/>
    <property type="molecule type" value="Genomic_DNA"/>
</dbReference>
<keyword evidence="1" id="KW-0677">Repeat</keyword>
<dbReference type="InterPro" id="IPR046960">
    <property type="entry name" value="PPR_At4g14850-like_plant"/>
</dbReference>
<dbReference type="NCBIfam" id="TIGR00756">
    <property type="entry name" value="PPR"/>
    <property type="match status" value="1"/>
</dbReference>
<accession>A0ABD1AQ15</accession>
<sequence length="122" mass="14009">MPRRNVVSWNTILVLFVRIKDNVECLRLYEMMMDNGDGLKPNKESTMSVLTACGHSGRIDIGKQILSYVTSNRIKPDMLLSTALLIMYAKCGAMDMAREVFDEMEERSTVAREWRESRRDAS</sequence>
<dbReference type="Gene3D" id="1.25.40.10">
    <property type="entry name" value="Tetratricopeptide repeat domain"/>
    <property type="match status" value="1"/>
</dbReference>
<evidence type="ECO:0000256" key="1">
    <source>
        <dbReference type="ARBA" id="ARBA00022737"/>
    </source>
</evidence>
<feature type="repeat" description="PPR" evidence="2">
    <location>
        <begin position="77"/>
        <end position="111"/>
    </location>
</feature>
<protein>
    <submittedName>
        <fullName evidence="3">Pentatricopeptide repeat-containing protein</fullName>
    </submittedName>
</protein>
<dbReference type="PROSITE" id="PS51375">
    <property type="entry name" value="PPR"/>
    <property type="match status" value="1"/>
</dbReference>
<dbReference type="Proteomes" id="UP001558713">
    <property type="component" value="Unassembled WGS sequence"/>
</dbReference>
<evidence type="ECO:0000313" key="4">
    <source>
        <dbReference type="Proteomes" id="UP001558713"/>
    </source>
</evidence>
<keyword evidence="4" id="KW-1185">Reference proteome</keyword>
<evidence type="ECO:0000313" key="3">
    <source>
        <dbReference type="EMBL" id="KAL1208832.1"/>
    </source>
</evidence>
<name>A0ABD1AQ15_CARAN</name>
<dbReference type="InterPro" id="IPR011990">
    <property type="entry name" value="TPR-like_helical_dom_sf"/>
</dbReference>
<reference evidence="3 4" key="1">
    <citation type="submission" date="2024-04" db="EMBL/GenBank/DDBJ databases">
        <title>Genome assembly C_amara_ONT_v2.</title>
        <authorList>
            <person name="Yant L."/>
            <person name="Moore C."/>
            <person name="Slenker M."/>
        </authorList>
    </citation>
    <scope>NUCLEOTIDE SEQUENCE [LARGE SCALE GENOMIC DNA]</scope>
    <source>
        <tissue evidence="3">Leaf</tissue>
    </source>
</reference>
<dbReference type="PANTHER" id="PTHR47926">
    <property type="entry name" value="PENTATRICOPEPTIDE REPEAT-CONTAINING PROTEIN"/>
    <property type="match status" value="1"/>
</dbReference>
<organism evidence="3 4">
    <name type="scientific">Cardamine amara subsp. amara</name>
    <dbReference type="NCBI Taxonomy" id="228776"/>
    <lineage>
        <taxon>Eukaryota</taxon>
        <taxon>Viridiplantae</taxon>
        <taxon>Streptophyta</taxon>
        <taxon>Embryophyta</taxon>
        <taxon>Tracheophyta</taxon>
        <taxon>Spermatophyta</taxon>
        <taxon>Magnoliopsida</taxon>
        <taxon>eudicotyledons</taxon>
        <taxon>Gunneridae</taxon>
        <taxon>Pentapetalae</taxon>
        <taxon>rosids</taxon>
        <taxon>malvids</taxon>
        <taxon>Brassicales</taxon>
        <taxon>Brassicaceae</taxon>
        <taxon>Cardamineae</taxon>
        <taxon>Cardamine</taxon>
    </lineage>
</organism>
<evidence type="ECO:0000256" key="2">
    <source>
        <dbReference type="PROSITE-ProRule" id="PRU00708"/>
    </source>
</evidence>
<dbReference type="InterPro" id="IPR002885">
    <property type="entry name" value="PPR_rpt"/>
</dbReference>
<proteinExistence type="predicted"/>
<gene>
    <name evidence="3" type="ORF">V5N11_010510</name>
</gene>
<comment type="caution">
    <text evidence="3">The sequence shown here is derived from an EMBL/GenBank/DDBJ whole genome shotgun (WGS) entry which is preliminary data.</text>
</comment>
<dbReference type="Pfam" id="PF01535">
    <property type="entry name" value="PPR"/>
    <property type="match status" value="2"/>
</dbReference>